<feature type="signal peptide" evidence="1">
    <location>
        <begin position="1"/>
        <end position="23"/>
    </location>
</feature>
<sequence length="303" mass="33854">MRFNIPALLTSLAAGLLINQAGAAPIQDIQNTDLRNSSSSLPLYNFDLPYDKALQDGLVKRKPPSNNDQLSWSDAILTGKRNIAKLENPGTSTNYANYKTHYHEGGGRHATKELQFGSDNGYWPPAVLDLLGLTKEDKYQSVSIFSNDQIKKHNLQRPVAQNGYIPSHGLILAKSNFKNQDHNEVKNQLPPAEIMLQVWDELAGNKKDDLHWIVRSNIVNEGTKSIIDEAYQRLGKSDKQMVKVTQAEHLEVFQALSGTPNCKGIYPTFANHGNTQGKEVTALWIYKEPGQYFIAMEMENSSC</sequence>
<dbReference type="AlphaFoldDB" id="A0A7R7VL06"/>
<reference evidence="2" key="2">
    <citation type="submission" date="2021-02" db="EMBL/GenBank/DDBJ databases">
        <title>Aspergillus chevalieri M1 genome sequence.</title>
        <authorList>
            <person name="Kadooka C."/>
            <person name="Mori K."/>
            <person name="Futagami T."/>
        </authorList>
    </citation>
    <scope>NUCLEOTIDE SEQUENCE</scope>
    <source>
        <strain evidence="2">M1</strain>
    </source>
</reference>
<name>A0A7R7VL06_ASPCH</name>
<dbReference type="RefSeq" id="XP_043134331.1">
    <property type="nucleotide sequence ID" value="XM_043275331.1"/>
</dbReference>
<reference evidence="2" key="1">
    <citation type="submission" date="2021-01" db="EMBL/GenBank/DDBJ databases">
        <authorList>
            <consortium name="Aspergillus chevalieri M1 genome sequencing consortium"/>
            <person name="Kazuki M."/>
            <person name="Futagami T."/>
        </authorList>
    </citation>
    <scope>NUCLEOTIDE SEQUENCE</scope>
    <source>
        <strain evidence="2">M1</strain>
    </source>
</reference>
<dbReference type="KEGG" id="ache:ACHE_21267S"/>
<accession>A0A7R7VL06</accession>
<evidence type="ECO:0000313" key="2">
    <source>
        <dbReference type="EMBL" id="BCR85809.1"/>
    </source>
</evidence>
<proteinExistence type="predicted"/>
<keyword evidence="3" id="KW-1185">Reference proteome</keyword>
<feature type="chain" id="PRO_5031169781" evidence="1">
    <location>
        <begin position="24"/>
        <end position="303"/>
    </location>
</feature>
<protein>
    <submittedName>
        <fullName evidence="2">Uncharacterized protein</fullName>
    </submittedName>
</protein>
<evidence type="ECO:0000256" key="1">
    <source>
        <dbReference type="SAM" id="SignalP"/>
    </source>
</evidence>
<dbReference type="GeneID" id="66980168"/>
<evidence type="ECO:0000313" key="3">
    <source>
        <dbReference type="Proteomes" id="UP000637239"/>
    </source>
</evidence>
<keyword evidence="1" id="KW-0732">Signal</keyword>
<gene>
    <name evidence="2" type="ORF">ACHE_21267S</name>
</gene>
<organism evidence="2 3">
    <name type="scientific">Aspergillus chevalieri</name>
    <name type="common">Eurotium chevalieri</name>
    <dbReference type="NCBI Taxonomy" id="182096"/>
    <lineage>
        <taxon>Eukaryota</taxon>
        <taxon>Fungi</taxon>
        <taxon>Dikarya</taxon>
        <taxon>Ascomycota</taxon>
        <taxon>Pezizomycotina</taxon>
        <taxon>Eurotiomycetes</taxon>
        <taxon>Eurotiomycetidae</taxon>
        <taxon>Eurotiales</taxon>
        <taxon>Aspergillaceae</taxon>
        <taxon>Aspergillus</taxon>
        <taxon>Aspergillus subgen. Aspergillus</taxon>
    </lineage>
</organism>
<dbReference type="EMBL" id="AP024417">
    <property type="protein sequence ID" value="BCR85809.1"/>
    <property type="molecule type" value="Genomic_DNA"/>
</dbReference>
<dbReference type="Proteomes" id="UP000637239">
    <property type="component" value="Chromosome 2"/>
</dbReference>